<keyword evidence="4" id="KW-1185">Reference proteome</keyword>
<name>A0A9W6SIX8_9ACTN</name>
<organism evidence="3 4">
    <name type="scientific">Actinorhabdospora filicis</name>
    <dbReference type="NCBI Taxonomy" id="1785913"/>
    <lineage>
        <taxon>Bacteria</taxon>
        <taxon>Bacillati</taxon>
        <taxon>Actinomycetota</taxon>
        <taxon>Actinomycetes</taxon>
        <taxon>Micromonosporales</taxon>
        <taxon>Micromonosporaceae</taxon>
        <taxon>Actinorhabdospora</taxon>
    </lineage>
</organism>
<dbReference type="RefSeq" id="WP_285661996.1">
    <property type="nucleotide sequence ID" value="NZ_BSTX01000001.1"/>
</dbReference>
<evidence type="ECO:0000259" key="1">
    <source>
        <dbReference type="Pfam" id="PF02470"/>
    </source>
</evidence>
<dbReference type="InterPro" id="IPR003399">
    <property type="entry name" value="Mce/MlaD"/>
</dbReference>
<dbReference type="PANTHER" id="PTHR33371">
    <property type="entry name" value="INTERMEMBRANE PHOSPHOLIPID TRANSPORT SYSTEM BINDING PROTEIN MLAD-RELATED"/>
    <property type="match status" value="1"/>
</dbReference>
<feature type="domain" description="Mammalian cell entry C-terminal" evidence="2">
    <location>
        <begin position="113"/>
        <end position="290"/>
    </location>
</feature>
<comment type="caution">
    <text evidence="3">The sequence shown here is derived from an EMBL/GenBank/DDBJ whole genome shotgun (WGS) entry which is preliminary data.</text>
</comment>
<evidence type="ECO:0000259" key="2">
    <source>
        <dbReference type="Pfam" id="PF11887"/>
    </source>
</evidence>
<dbReference type="InterPro" id="IPR052336">
    <property type="entry name" value="MlaD_Phospholipid_Transporter"/>
</dbReference>
<evidence type="ECO:0000313" key="3">
    <source>
        <dbReference type="EMBL" id="GLZ76843.1"/>
    </source>
</evidence>
<dbReference type="Pfam" id="PF11887">
    <property type="entry name" value="Mce4_CUP1"/>
    <property type="match status" value="1"/>
</dbReference>
<accession>A0A9W6SIX8</accession>
<sequence>MRAILRRPVVVIAAIAVLLLAGFFTWRALTSRENTVTIELTRAVGVHPGSEVRVLGVKVGQVREVSPEGERVSVVLDWDRDVPVPADVRAIVVPPSLVADRYIQLAPAYTGGPKLKDGARLGTDRTAVPLELDEVYTALNQFADALGPDGAAGNGDLQALLEAARKNLEGNGAPLGQSLDALAQALSTVSDGKGDLFATIKNLQQFTTALAASDEQVRLFNQQLAEVAGQLSGERDELGDALHKLAGALVVVTGFIEDNKDALVQNVDALAELTGVLARQQNALVQALTYAPVALSDLQMAYNPSAGTLDTRDNVLGANDPAGFVCNLIAGLLPEGQVPIECVNLAEALSKAGVKLPGDLAKLVGGK</sequence>
<dbReference type="NCBIfam" id="TIGR00996">
    <property type="entry name" value="Mtu_fam_mce"/>
    <property type="match status" value="1"/>
</dbReference>
<protein>
    <submittedName>
        <fullName evidence="3">ABC transporter substrate-binding protein</fullName>
    </submittedName>
</protein>
<gene>
    <name evidence="3" type="ORF">Afil01_16500</name>
</gene>
<dbReference type="EMBL" id="BSTX01000001">
    <property type="protein sequence ID" value="GLZ76843.1"/>
    <property type="molecule type" value="Genomic_DNA"/>
</dbReference>
<feature type="domain" description="Mce/MlaD" evidence="1">
    <location>
        <begin position="33"/>
        <end position="107"/>
    </location>
</feature>
<dbReference type="Pfam" id="PF02470">
    <property type="entry name" value="MlaD"/>
    <property type="match status" value="1"/>
</dbReference>
<dbReference type="AlphaFoldDB" id="A0A9W6SIX8"/>
<dbReference type="InterPro" id="IPR024516">
    <property type="entry name" value="Mce_C"/>
</dbReference>
<dbReference type="PANTHER" id="PTHR33371:SF4">
    <property type="entry name" value="INTERMEMBRANE PHOSPHOLIPID TRANSPORT SYSTEM BINDING PROTEIN MLAD"/>
    <property type="match status" value="1"/>
</dbReference>
<evidence type="ECO:0000313" key="4">
    <source>
        <dbReference type="Proteomes" id="UP001165079"/>
    </source>
</evidence>
<dbReference type="InterPro" id="IPR005693">
    <property type="entry name" value="Mce"/>
</dbReference>
<dbReference type="Proteomes" id="UP001165079">
    <property type="component" value="Unassembled WGS sequence"/>
</dbReference>
<reference evidence="3" key="1">
    <citation type="submission" date="2023-03" db="EMBL/GenBank/DDBJ databases">
        <title>Actinorhabdospora filicis NBRC 111898.</title>
        <authorList>
            <person name="Ichikawa N."/>
            <person name="Sato H."/>
            <person name="Tonouchi N."/>
        </authorList>
    </citation>
    <scope>NUCLEOTIDE SEQUENCE</scope>
    <source>
        <strain evidence="3">NBRC 111898</strain>
    </source>
</reference>
<proteinExistence type="predicted"/>
<dbReference type="GO" id="GO:0005576">
    <property type="term" value="C:extracellular region"/>
    <property type="evidence" value="ECO:0007669"/>
    <property type="project" value="TreeGrafter"/>
</dbReference>